<organism evidence="2 3">
    <name type="scientific">Gigaspora margarita</name>
    <dbReference type="NCBI Taxonomy" id="4874"/>
    <lineage>
        <taxon>Eukaryota</taxon>
        <taxon>Fungi</taxon>
        <taxon>Fungi incertae sedis</taxon>
        <taxon>Mucoromycota</taxon>
        <taxon>Glomeromycotina</taxon>
        <taxon>Glomeromycetes</taxon>
        <taxon>Diversisporales</taxon>
        <taxon>Gigasporaceae</taxon>
        <taxon>Gigaspora</taxon>
    </lineage>
</organism>
<evidence type="ECO:0000256" key="1">
    <source>
        <dbReference type="SAM" id="Phobius"/>
    </source>
</evidence>
<reference evidence="2 3" key="1">
    <citation type="submission" date="2021-06" db="EMBL/GenBank/DDBJ databases">
        <authorList>
            <person name="Kallberg Y."/>
            <person name="Tangrot J."/>
            <person name="Rosling A."/>
        </authorList>
    </citation>
    <scope>NUCLEOTIDE SEQUENCE [LARGE SCALE GENOMIC DNA]</scope>
    <source>
        <strain evidence="2 3">120-4 pot B 10/14</strain>
    </source>
</reference>
<name>A0ABN7XQG7_GIGMA</name>
<evidence type="ECO:0000313" key="2">
    <source>
        <dbReference type="EMBL" id="CAG8856695.1"/>
    </source>
</evidence>
<keyword evidence="1" id="KW-0812">Transmembrane</keyword>
<feature type="transmembrane region" description="Helical" evidence="1">
    <location>
        <begin position="12"/>
        <end position="31"/>
    </location>
</feature>
<keyword evidence="1" id="KW-1133">Transmembrane helix</keyword>
<accession>A0ABN7XQG7</accession>
<dbReference type="Proteomes" id="UP000789901">
    <property type="component" value="Unassembled WGS sequence"/>
</dbReference>
<gene>
    <name evidence="2" type="ORF">GMARGA_LOCUS45516</name>
</gene>
<comment type="caution">
    <text evidence="2">The sequence shown here is derived from an EMBL/GenBank/DDBJ whole genome shotgun (WGS) entry which is preliminary data.</text>
</comment>
<keyword evidence="1" id="KW-0472">Membrane</keyword>
<sequence>HLDQIKWESSYYIEATFIFKQLELIIILVYLSPNNREITKLVQQKIITKVVQGSQRNQYIII</sequence>
<evidence type="ECO:0000313" key="3">
    <source>
        <dbReference type="Proteomes" id="UP000789901"/>
    </source>
</evidence>
<dbReference type="EMBL" id="CAJVQB010162766">
    <property type="protein sequence ID" value="CAG8856695.1"/>
    <property type="molecule type" value="Genomic_DNA"/>
</dbReference>
<feature type="non-terminal residue" evidence="2">
    <location>
        <position position="62"/>
    </location>
</feature>
<keyword evidence="3" id="KW-1185">Reference proteome</keyword>
<protein>
    <submittedName>
        <fullName evidence="2">21940_t:CDS:1</fullName>
    </submittedName>
</protein>
<feature type="non-terminal residue" evidence="2">
    <location>
        <position position="1"/>
    </location>
</feature>
<proteinExistence type="predicted"/>